<dbReference type="Gene3D" id="3.40.50.1820">
    <property type="entry name" value="alpha/beta hydrolase"/>
    <property type="match status" value="1"/>
</dbReference>
<sequence length="282" mass="31580">MSAPDLIRESACFGGVVGYYSHHSLTCNSTMRFSVYQPPQAQLNPVPALYFLSGLTCTEENFMAKAGAQRLAAKYGLMLVVPDTSPRETGTPGEDDDWDIGTGAGFYIDATEEPWNTHYQMYSYVVEELPQLIRENFPIIPNKQSIFGHSMGGHGALVCALKNPQKYLSVSAFAPIAAPMRSPWGEKVFSQYLGCDREKWRNYDASQLVLRGDFNRPILIDVGTADPYLVQGQLLPEVFEQSCVEVGQVLTLRMQQGYDHSYYFVSTFIEDHIRHHAMVLGE</sequence>
<keyword evidence="3 8" id="KW-0719">Serine esterase</keyword>
<dbReference type="Proteomes" id="UP000033607">
    <property type="component" value="Unassembled WGS sequence"/>
</dbReference>
<accession>A0A0F5Y6U6</accession>
<dbReference type="GO" id="GO:0052689">
    <property type="term" value="F:carboxylic ester hydrolase activity"/>
    <property type="evidence" value="ECO:0007669"/>
    <property type="project" value="UniProtKB-KW"/>
</dbReference>
<comment type="caution">
    <text evidence="9">The sequence shown here is derived from an EMBL/GenBank/DDBJ whole genome shotgun (WGS) entry which is preliminary data.</text>
</comment>
<dbReference type="GO" id="GO:0005829">
    <property type="term" value="C:cytosol"/>
    <property type="evidence" value="ECO:0007669"/>
    <property type="project" value="TreeGrafter"/>
</dbReference>
<feature type="active site" description="Charge relay system" evidence="7">
    <location>
        <position position="226"/>
    </location>
</feature>
<evidence type="ECO:0000256" key="3">
    <source>
        <dbReference type="ARBA" id="ARBA00022487"/>
    </source>
</evidence>
<evidence type="ECO:0000256" key="7">
    <source>
        <dbReference type="PIRSR" id="PIRSR614186-1"/>
    </source>
</evidence>
<dbReference type="AlphaFoldDB" id="A0A0F5Y6U6"/>
<reference evidence="9 10" key="1">
    <citation type="submission" date="2015-06" db="EMBL/GenBank/DDBJ databases">
        <title>Draft genome assembly of filamentous brackish cyanobacterium Limnoraphis robusta strain CS-951.</title>
        <authorList>
            <person name="Willis A."/>
            <person name="Parks M."/>
            <person name="Burford M.A."/>
        </authorList>
    </citation>
    <scope>NUCLEOTIDE SEQUENCE [LARGE SCALE GENOMIC DNA]</scope>
    <source>
        <strain evidence="9 10">CS-951</strain>
    </source>
</reference>
<dbReference type="RefSeq" id="WP_046282214.1">
    <property type="nucleotide sequence ID" value="NZ_LATL02000185.1"/>
</dbReference>
<dbReference type="PANTHER" id="PTHR10061:SF0">
    <property type="entry name" value="S-FORMYLGLUTATHIONE HYDROLASE"/>
    <property type="match status" value="1"/>
</dbReference>
<dbReference type="InterPro" id="IPR029058">
    <property type="entry name" value="AB_hydrolase_fold"/>
</dbReference>
<evidence type="ECO:0000256" key="8">
    <source>
        <dbReference type="RuleBase" id="RU363068"/>
    </source>
</evidence>
<comment type="catalytic activity">
    <reaction evidence="5 8">
        <text>S-formylglutathione + H2O = formate + glutathione + H(+)</text>
        <dbReference type="Rhea" id="RHEA:14961"/>
        <dbReference type="ChEBI" id="CHEBI:15377"/>
        <dbReference type="ChEBI" id="CHEBI:15378"/>
        <dbReference type="ChEBI" id="CHEBI:15740"/>
        <dbReference type="ChEBI" id="CHEBI:57688"/>
        <dbReference type="ChEBI" id="CHEBI:57925"/>
        <dbReference type="EC" id="3.1.2.12"/>
    </reaction>
</comment>
<evidence type="ECO:0000256" key="6">
    <source>
        <dbReference type="NCBIfam" id="TIGR02821"/>
    </source>
</evidence>
<dbReference type="EC" id="3.1.2.12" evidence="2 6"/>
<keyword evidence="4 8" id="KW-0378">Hydrolase</keyword>
<dbReference type="PATRIC" id="fig|1637645.4.peg.3706"/>
<evidence type="ECO:0000256" key="5">
    <source>
        <dbReference type="ARBA" id="ARBA00047590"/>
    </source>
</evidence>
<dbReference type="InterPro" id="IPR014186">
    <property type="entry name" value="S-formylglutathione_hydrol"/>
</dbReference>
<evidence type="ECO:0000256" key="1">
    <source>
        <dbReference type="ARBA" id="ARBA00005622"/>
    </source>
</evidence>
<dbReference type="Pfam" id="PF00756">
    <property type="entry name" value="Esterase"/>
    <property type="match status" value="1"/>
</dbReference>
<evidence type="ECO:0000256" key="4">
    <source>
        <dbReference type="ARBA" id="ARBA00022801"/>
    </source>
</evidence>
<dbReference type="EMBL" id="LATL02000185">
    <property type="protein sequence ID" value="KKD34651.1"/>
    <property type="molecule type" value="Genomic_DNA"/>
</dbReference>
<dbReference type="GO" id="GO:0046294">
    <property type="term" value="P:formaldehyde catabolic process"/>
    <property type="evidence" value="ECO:0007669"/>
    <property type="project" value="InterPro"/>
</dbReference>
<dbReference type="OrthoDB" id="9777383at2"/>
<evidence type="ECO:0000313" key="10">
    <source>
        <dbReference type="Proteomes" id="UP000033607"/>
    </source>
</evidence>
<evidence type="ECO:0000256" key="2">
    <source>
        <dbReference type="ARBA" id="ARBA00012479"/>
    </source>
</evidence>
<proteinExistence type="inferred from homology"/>
<evidence type="ECO:0000313" key="9">
    <source>
        <dbReference type="EMBL" id="KKD34651.1"/>
    </source>
</evidence>
<feature type="active site" description="Charge relay system" evidence="7">
    <location>
        <position position="150"/>
    </location>
</feature>
<dbReference type="SUPFAM" id="SSF53474">
    <property type="entry name" value="alpha/beta-Hydrolases"/>
    <property type="match status" value="1"/>
</dbReference>
<organism evidence="9 10">
    <name type="scientific">Limnoraphis robusta CS-951</name>
    <dbReference type="NCBI Taxonomy" id="1637645"/>
    <lineage>
        <taxon>Bacteria</taxon>
        <taxon>Bacillati</taxon>
        <taxon>Cyanobacteriota</taxon>
        <taxon>Cyanophyceae</taxon>
        <taxon>Oscillatoriophycideae</taxon>
        <taxon>Oscillatoriales</taxon>
        <taxon>Sirenicapillariaceae</taxon>
        <taxon>Limnoraphis</taxon>
    </lineage>
</organism>
<dbReference type="GO" id="GO:0018738">
    <property type="term" value="F:S-formylglutathione hydrolase activity"/>
    <property type="evidence" value="ECO:0007669"/>
    <property type="project" value="UniProtKB-UniRule"/>
</dbReference>
<name>A0A0F5Y6U6_9CYAN</name>
<dbReference type="PANTHER" id="PTHR10061">
    <property type="entry name" value="S-FORMYLGLUTATHIONE HYDROLASE"/>
    <property type="match status" value="1"/>
</dbReference>
<comment type="function">
    <text evidence="8">Serine hydrolase involved in the detoxification of formaldehyde.</text>
</comment>
<dbReference type="InterPro" id="IPR000801">
    <property type="entry name" value="Esterase-like"/>
</dbReference>
<protein>
    <recommendedName>
        <fullName evidence="2 6">S-formylglutathione hydrolase</fullName>
        <ecNumber evidence="2 6">3.1.2.12</ecNumber>
    </recommendedName>
</protein>
<gene>
    <name evidence="9" type="ORF">WN50_29620</name>
</gene>
<dbReference type="NCBIfam" id="TIGR02821">
    <property type="entry name" value="fghA_ester_D"/>
    <property type="match status" value="1"/>
</dbReference>
<feature type="active site" description="Charge relay system" evidence="7">
    <location>
        <position position="260"/>
    </location>
</feature>
<comment type="similarity">
    <text evidence="1 8">Belongs to the esterase D family.</text>
</comment>
<dbReference type="FunFam" id="3.40.50.1820:FF:000002">
    <property type="entry name" value="S-formylglutathione hydrolase"/>
    <property type="match status" value="1"/>
</dbReference>